<evidence type="ECO:0000256" key="1">
    <source>
        <dbReference type="ARBA" id="ARBA00022500"/>
    </source>
</evidence>
<dbReference type="InterPro" id="IPR003660">
    <property type="entry name" value="HAMP_dom"/>
</dbReference>
<keyword evidence="1" id="KW-0145">Chemotaxis</keyword>
<dbReference type="PROSITE" id="PS50111">
    <property type="entry name" value="CHEMOTAXIS_TRANSDUC_2"/>
    <property type="match status" value="1"/>
</dbReference>
<evidence type="ECO:0000256" key="4">
    <source>
        <dbReference type="SAM" id="Phobius"/>
    </source>
</evidence>
<dbReference type="Pfam" id="PF00015">
    <property type="entry name" value="MCPsignal"/>
    <property type="match status" value="1"/>
</dbReference>
<dbReference type="PANTHER" id="PTHR43531:SF11">
    <property type="entry name" value="METHYL-ACCEPTING CHEMOTAXIS PROTEIN 3"/>
    <property type="match status" value="1"/>
</dbReference>
<dbReference type="Gene3D" id="6.10.340.10">
    <property type="match status" value="1"/>
</dbReference>
<dbReference type="RefSeq" id="WP_262429665.1">
    <property type="nucleotide sequence ID" value="NZ_JACRTG010000018.1"/>
</dbReference>
<keyword evidence="4" id="KW-0472">Membrane</keyword>
<dbReference type="Proteomes" id="UP000601171">
    <property type="component" value="Unassembled WGS sequence"/>
</dbReference>
<dbReference type="GO" id="GO:0007165">
    <property type="term" value="P:signal transduction"/>
    <property type="evidence" value="ECO:0007669"/>
    <property type="project" value="UniProtKB-KW"/>
</dbReference>
<feature type="domain" description="HAMP" evidence="6">
    <location>
        <begin position="223"/>
        <end position="275"/>
    </location>
</feature>
<dbReference type="GO" id="GO:0005886">
    <property type="term" value="C:plasma membrane"/>
    <property type="evidence" value="ECO:0007669"/>
    <property type="project" value="TreeGrafter"/>
</dbReference>
<organism evidence="7 8">
    <name type="scientific">Paratissierella segnis</name>
    <dbReference type="NCBI Taxonomy" id="2763679"/>
    <lineage>
        <taxon>Bacteria</taxon>
        <taxon>Bacillati</taxon>
        <taxon>Bacillota</taxon>
        <taxon>Tissierellia</taxon>
        <taxon>Tissierellales</taxon>
        <taxon>Tissierellaceae</taxon>
        <taxon>Paratissierella</taxon>
    </lineage>
</organism>
<keyword evidence="8" id="KW-1185">Reference proteome</keyword>
<dbReference type="PANTHER" id="PTHR43531">
    <property type="entry name" value="PROTEIN ICFG"/>
    <property type="match status" value="1"/>
</dbReference>
<keyword evidence="3" id="KW-0807">Transducer</keyword>
<feature type="transmembrane region" description="Helical" evidence="4">
    <location>
        <begin position="201"/>
        <end position="221"/>
    </location>
</feature>
<evidence type="ECO:0000259" key="6">
    <source>
        <dbReference type="PROSITE" id="PS50885"/>
    </source>
</evidence>
<dbReference type="SUPFAM" id="SSF58104">
    <property type="entry name" value="Methyl-accepting chemotaxis protein (MCP) signaling domain"/>
    <property type="match status" value="1"/>
</dbReference>
<dbReference type="Gene3D" id="1.10.287.950">
    <property type="entry name" value="Methyl-accepting chemotaxis protein"/>
    <property type="match status" value="1"/>
</dbReference>
<reference evidence="7" key="1">
    <citation type="submission" date="2020-08" db="EMBL/GenBank/DDBJ databases">
        <title>Genome public.</title>
        <authorList>
            <person name="Liu C."/>
            <person name="Sun Q."/>
        </authorList>
    </citation>
    <scope>NUCLEOTIDE SEQUENCE</scope>
    <source>
        <strain evidence="7">BX21</strain>
    </source>
</reference>
<dbReference type="InterPro" id="IPR024478">
    <property type="entry name" value="HlyB_4HB_MCP"/>
</dbReference>
<evidence type="ECO:0000313" key="8">
    <source>
        <dbReference type="Proteomes" id="UP000601171"/>
    </source>
</evidence>
<keyword evidence="4" id="KW-0812">Transmembrane</keyword>
<dbReference type="EMBL" id="JACRTG010000018">
    <property type="protein sequence ID" value="MBC8588215.1"/>
    <property type="molecule type" value="Genomic_DNA"/>
</dbReference>
<dbReference type="Pfam" id="PF00672">
    <property type="entry name" value="HAMP"/>
    <property type="match status" value="1"/>
</dbReference>
<gene>
    <name evidence="7" type="ORF">H8707_08175</name>
</gene>
<evidence type="ECO:0000259" key="5">
    <source>
        <dbReference type="PROSITE" id="PS50111"/>
    </source>
</evidence>
<feature type="domain" description="Methyl-accepting transducer" evidence="5">
    <location>
        <begin position="327"/>
        <end position="556"/>
    </location>
</feature>
<dbReference type="InterPro" id="IPR004089">
    <property type="entry name" value="MCPsignal_dom"/>
</dbReference>
<dbReference type="SMART" id="SM00283">
    <property type="entry name" value="MA"/>
    <property type="match status" value="1"/>
</dbReference>
<protein>
    <submittedName>
        <fullName evidence="7">Methyl-accepting chemotaxis protein</fullName>
    </submittedName>
</protein>
<dbReference type="GO" id="GO:0006935">
    <property type="term" value="P:chemotaxis"/>
    <property type="evidence" value="ECO:0007669"/>
    <property type="project" value="UniProtKB-KW"/>
</dbReference>
<evidence type="ECO:0000313" key="7">
    <source>
        <dbReference type="EMBL" id="MBC8588215.1"/>
    </source>
</evidence>
<dbReference type="SMART" id="SM00304">
    <property type="entry name" value="HAMP"/>
    <property type="match status" value="1"/>
</dbReference>
<name>A0A926ETI0_9FIRM</name>
<dbReference type="PROSITE" id="PS50885">
    <property type="entry name" value="HAMP"/>
    <property type="match status" value="1"/>
</dbReference>
<evidence type="ECO:0000256" key="3">
    <source>
        <dbReference type="PROSITE-ProRule" id="PRU00284"/>
    </source>
</evidence>
<dbReference type="GO" id="GO:0004888">
    <property type="term" value="F:transmembrane signaling receptor activity"/>
    <property type="evidence" value="ECO:0007669"/>
    <property type="project" value="TreeGrafter"/>
</dbReference>
<dbReference type="CDD" id="cd11386">
    <property type="entry name" value="MCP_signal"/>
    <property type="match status" value="1"/>
</dbReference>
<dbReference type="CDD" id="cd06225">
    <property type="entry name" value="HAMP"/>
    <property type="match status" value="1"/>
</dbReference>
<comment type="caution">
    <text evidence="7">The sequence shown here is derived from an EMBL/GenBank/DDBJ whole genome shotgun (WGS) entry which is preliminary data.</text>
</comment>
<accession>A0A926ETI0</accession>
<dbReference type="AlphaFoldDB" id="A0A926ETI0"/>
<dbReference type="Pfam" id="PF12729">
    <property type="entry name" value="4HB_MCP_1"/>
    <property type="match status" value="1"/>
</dbReference>
<evidence type="ECO:0000256" key="2">
    <source>
        <dbReference type="ARBA" id="ARBA00029447"/>
    </source>
</evidence>
<comment type="similarity">
    <text evidence="2">Belongs to the methyl-accepting chemotaxis (MCP) protein family.</text>
</comment>
<proteinExistence type="inferred from homology"/>
<sequence length="605" mass="64774">MGKKFKNFKIGTKITCGFLIVAVIAGVVGAIGIINLNRIDGSYSIAYTDSVLALKSLEGVSTYFQKVRADLFEMALADEVKDKQAVGETLELHRGTIDENLDNYRAFLDKYNPEEVDQELKLLAALDNSIESFDVGYQEYKSIVMVPERYVEAHRMLQNGGGMYTLSDSMEKSINDLMKYNEDYAILQIKNNGERAASADVVMIVGVVASVILAVVTGLFISRGISKPIKRIVDAANKLTQGDFDINIEVTSNDELGILTQSFRQMADTLTSVVTDLSSGLSEFANGNFAIDSQAIEYYVGGYSPILSSMRKMRDTLSETLRSINVAAEQVATGSDQVSSGAQALASGSTEQAASVEELAASAEKIAQKAMENSSIVEAASKSIQKAGAGVNAGNEHMEQLTRAMTEIGSASDQIANITKVIEEIAFQTNILALNAAIEAARAGNAGKGFAVVADEVRNLAAKSGEAAKQTAELIQNSVDTVAKGTEITGQTGQILKDVSTSATEVIESFGIIEESIGEQNSAIEQIKLGLSQISSVVQTNAATAEENSATSEEMSAQAAMLHEEVRKFKLSSDKAQDEVSTIPLLKELPSENPLSEDEFSLGKY</sequence>
<dbReference type="InterPro" id="IPR051310">
    <property type="entry name" value="MCP_chemotaxis"/>
</dbReference>
<keyword evidence="4" id="KW-1133">Transmembrane helix</keyword>